<protein>
    <submittedName>
        <fullName evidence="1">Uncharacterized protein</fullName>
    </submittedName>
</protein>
<name>A0A290ZAZ5_9PSEU</name>
<proteinExistence type="predicted"/>
<dbReference type="Proteomes" id="UP000218505">
    <property type="component" value="Chromosome"/>
</dbReference>
<evidence type="ECO:0000313" key="1">
    <source>
        <dbReference type="EMBL" id="ATE56165.1"/>
    </source>
</evidence>
<dbReference type="KEGG" id="apre:CNX65_25185"/>
<organism evidence="1 2">
    <name type="scientific">Actinosynnema pretiosum</name>
    <dbReference type="NCBI Taxonomy" id="42197"/>
    <lineage>
        <taxon>Bacteria</taxon>
        <taxon>Bacillati</taxon>
        <taxon>Actinomycetota</taxon>
        <taxon>Actinomycetes</taxon>
        <taxon>Pseudonocardiales</taxon>
        <taxon>Pseudonocardiaceae</taxon>
        <taxon>Actinosynnema</taxon>
    </lineage>
</organism>
<evidence type="ECO:0000313" key="2">
    <source>
        <dbReference type="Proteomes" id="UP000218505"/>
    </source>
</evidence>
<keyword evidence="2" id="KW-1185">Reference proteome</keyword>
<reference evidence="1" key="1">
    <citation type="submission" date="2017-09" db="EMBL/GenBank/DDBJ databases">
        <title>Complete Genome Sequence of ansamitocin-producing Bacterium Actinosynnema pretiosum X47.</title>
        <authorList>
            <person name="Cao G."/>
            <person name="Zong G."/>
            <person name="Zhong C."/>
            <person name="Fu J."/>
        </authorList>
    </citation>
    <scope>NUCLEOTIDE SEQUENCE [LARGE SCALE GENOMIC DNA]</scope>
    <source>
        <strain evidence="1">X47</strain>
    </source>
</reference>
<dbReference type="EMBL" id="CP023445">
    <property type="protein sequence ID" value="ATE56165.1"/>
    <property type="molecule type" value="Genomic_DNA"/>
</dbReference>
<sequence>MAALVNAYTDSDPFSGRVAQVYEVRLSSLALRPMPPLPPRGAAVRVEADVHHPDLFDAAARYCAHAGSVAVTGMGDVVADLAAHLDAQRSGGTVYDVTTGDDGNR</sequence>
<dbReference type="AlphaFoldDB" id="A0A290ZAZ5"/>
<accession>A0A290ZAZ5</accession>
<gene>
    <name evidence="1" type="ORF">CNX65_25185</name>
</gene>